<keyword evidence="1" id="KW-0472">Membrane</keyword>
<evidence type="ECO:0000313" key="3">
    <source>
        <dbReference type="Proteomes" id="UP000050491"/>
    </source>
</evidence>
<sequence>MENKGGKSNEKVQLLVNAIRFRKPYTANDFQVTASELKVKKESYHLSKIKSIELKRLGFKDNVVKVTTYAILLSAATWAFVPEFGFFALLIALILALVSMRKYELKVEFKGTDETGDYWVSIARCWTEDEFHILENIYTELKSRI</sequence>
<keyword evidence="1" id="KW-0812">Transmembrane</keyword>
<dbReference type="AlphaFoldDB" id="A0A0Q0PUN5"/>
<keyword evidence="1" id="KW-1133">Transmembrane helix</keyword>
<proteinExistence type="predicted"/>
<feature type="transmembrane region" description="Helical" evidence="1">
    <location>
        <begin position="69"/>
        <end position="98"/>
    </location>
</feature>
<accession>A0A0Q0PUN5</accession>
<evidence type="ECO:0000313" key="2">
    <source>
        <dbReference type="EMBL" id="KQA96492.1"/>
    </source>
</evidence>
<dbReference type="OrthoDB" id="5874696at2"/>
<gene>
    <name evidence="2" type="ORF">XV92_18190</name>
</gene>
<dbReference type="PATRIC" id="fig|1481663.12.peg.2736"/>
<organism evidence="2 3">
    <name type="scientific">Vibrio metoecus</name>
    <dbReference type="NCBI Taxonomy" id="1481663"/>
    <lineage>
        <taxon>Bacteria</taxon>
        <taxon>Pseudomonadati</taxon>
        <taxon>Pseudomonadota</taxon>
        <taxon>Gammaproteobacteria</taxon>
        <taxon>Vibrionales</taxon>
        <taxon>Vibrionaceae</taxon>
        <taxon>Vibrio</taxon>
    </lineage>
</organism>
<protein>
    <submittedName>
        <fullName evidence="2">Uncharacterized protein</fullName>
    </submittedName>
</protein>
<reference evidence="2 3" key="1">
    <citation type="journal article" date="2015" name="Genome Biol. Evol.">
        <title>The Dynamics of Genetic Interactions between Vibrio metoecus and Vibrio cholerae, Two Close Relatives Co-Occurring in the Environment.</title>
        <authorList>
            <person name="Orata F.D."/>
            <person name="Kirchberger P.C."/>
            <person name="Meheust R."/>
            <person name="Barlow E.J."/>
            <person name="Tarr C.L."/>
            <person name="Boucher Y."/>
        </authorList>
    </citation>
    <scope>NUCLEOTIDE SEQUENCE [LARGE SCALE GENOMIC DNA]</scope>
    <source>
        <strain evidence="2 3">YB5B04</strain>
    </source>
</reference>
<name>A0A0Q0PUN5_VIBMT</name>
<comment type="caution">
    <text evidence="2">The sequence shown here is derived from an EMBL/GenBank/DDBJ whole genome shotgun (WGS) entry which is preliminary data.</text>
</comment>
<dbReference type="RefSeq" id="WP_000428177.1">
    <property type="nucleotide sequence ID" value="NZ_LBGP01000046.1"/>
</dbReference>
<dbReference type="EMBL" id="LBGP01000046">
    <property type="protein sequence ID" value="KQA96492.1"/>
    <property type="molecule type" value="Genomic_DNA"/>
</dbReference>
<evidence type="ECO:0000256" key="1">
    <source>
        <dbReference type="SAM" id="Phobius"/>
    </source>
</evidence>
<dbReference type="Proteomes" id="UP000050491">
    <property type="component" value="Unassembled WGS sequence"/>
</dbReference>